<dbReference type="GO" id="GO:0003677">
    <property type="term" value="F:DNA binding"/>
    <property type="evidence" value="ECO:0007669"/>
    <property type="project" value="InterPro"/>
</dbReference>
<dbReference type="InterPro" id="IPR002559">
    <property type="entry name" value="Transposase_11"/>
</dbReference>
<dbReference type="PANTHER" id="PTHR34614">
    <property type="match status" value="1"/>
</dbReference>
<dbReference type="EMBL" id="CP003255">
    <property type="protein sequence ID" value="AGA57317.1"/>
    <property type="molecule type" value="Genomic_DNA"/>
</dbReference>
<dbReference type="NCBIfam" id="NF033559">
    <property type="entry name" value="transpos_IS1634"/>
    <property type="match status" value="1"/>
</dbReference>
<name>L0EC02_THECK</name>
<dbReference type="PANTHER" id="PTHR34614:SF2">
    <property type="entry name" value="TRANSPOSASE IS4-LIKE DOMAIN-CONTAINING PROTEIN"/>
    <property type="match status" value="1"/>
</dbReference>
<dbReference type="STRING" id="717605.Theco_1145"/>
<keyword evidence="1" id="KW-0175">Coiled coil</keyword>
<protein>
    <submittedName>
        <fullName evidence="3">Transposase</fullName>
    </submittedName>
</protein>
<keyword evidence="4" id="KW-1185">Reference proteome</keyword>
<dbReference type="GO" id="GO:0006313">
    <property type="term" value="P:DNA transposition"/>
    <property type="evidence" value="ECO:0007669"/>
    <property type="project" value="InterPro"/>
</dbReference>
<evidence type="ECO:0000313" key="4">
    <source>
        <dbReference type="Proteomes" id="UP000010795"/>
    </source>
</evidence>
<dbReference type="GO" id="GO:0004803">
    <property type="term" value="F:transposase activity"/>
    <property type="evidence" value="ECO:0007669"/>
    <property type="project" value="InterPro"/>
</dbReference>
<dbReference type="OrthoDB" id="2492750at2"/>
<organism evidence="3 4">
    <name type="scientific">Thermobacillus composti (strain DSM 18247 / JCM 13945 / KWC4)</name>
    <dbReference type="NCBI Taxonomy" id="717605"/>
    <lineage>
        <taxon>Bacteria</taxon>
        <taxon>Bacillati</taxon>
        <taxon>Bacillota</taxon>
        <taxon>Bacilli</taxon>
        <taxon>Bacillales</taxon>
        <taxon>Paenibacillaceae</taxon>
        <taxon>Thermobacillus</taxon>
    </lineage>
</organism>
<dbReference type="AlphaFoldDB" id="L0EC02"/>
<dbReference type="KEGG" id="tco:Theco_1145"/>
<dbReference type="Proteomes" id="UP000010795">
    <property type="component" value="Chromosome"/>
</dbReference>
<feature type="domain" description="Transposase IS4-like" evidence="2">
    <location>
        <begin position="241"/>
        <end position="488"/>
    </location>
</feature>
<dbReference type="InterPro" id="IPR012337">
    <property type="entry name" value="RNaseH-like_sf"/>
</dbReference>
<dbReference type="InterPro" id="IPR047654">
    <property type="entry name" value="IS1634_transpos"/>
</dbReference>
<evidence type="ECO:0000313" key="3">
    <source>
        <dbReference type="EMBL" id="AGA57317.1"/>
    </source>
</evidence>
<evidence type="ECO:0000259" key="2">
    <source>
        <dbReference type="Pfam" id="PF01609"/>
    </source>
</evidence>
<accession>L0EC02</accession>
<sequence length="554" mass="63708">MYIRRVSRKNKNGSTTAYLQLAHNEWDPVAKHAKAKVIYSFGREDEIDRSVLERLVQSIARYLTPEAALQAQNAIGETAEFLFRSSKRLGGAWLLHQLWQKIGLDAILEKLFKDRKYQSSIERLIFAMVANRALNPSSKLAMEDWVKDEVYIPGLSEVGSQQLYRAMDELLEVQSELAHQIYCAVSDLLNLEVDLLYFDTTSSYFEVDPFDVPEDDDLRKQGFSKDKRPDLVQVVIGLAVTRQGIPIRSWVWPGNTSDMSVVNQVKRDLVGWKLGRVISVMDRGFTSEENLRTLQRAGGHYIAGEKMRSGKETTDAAMSRKGRYHHVRENLQVKDIVVGDGEARKRYVLVHNPKEAERDRLRRKELIERLEAELEGLKQLSNQAHTKAACRLRTHPTYGKYLRQLKDGTLKLDKQAIRDAEKYDGKYLIRTSDDTLSAEDVALGYKQLVDVEDAFRTLKTTLELRPMYHRLENRIRAHILLCWLALLLVRIIEEETGETWTALRKELDRIHLGHFSSNNGDVYQSTELTPKQRKTFDTLGIEAPPKFLKIQPKA</sequence>
<dbReference type="Pfam" id="PF01609">
    <property type="entry name" value="DDE_Tnp_1"/>
    <property type="match status" value="1"/>
</dbReference>
<dbReference type="RefSeq" id="WP_015254074.1">
    <property type="nucleotide sequence ID" value="NC_019897.1"/>
</dbReference>
<reference evidence="4" key="1">
    <citation type="submission" date="2012-01" db="EMBL/GenBank/DDBJ databases">
        <title>Complete sequence of chromosome of Thermobacillus composti KWC4.</title>
        <authorList>
            <person name="Lucas S."/>
            <person name="Han J."/>
            <person name="Lapidus A."/>
            <person name="Cheng J.-F."/>
            <person name="Goodwin L."/>
            <person name="Pitluck S."/>
            <person name="Peters L."/>
            <person name="Ovchinnikova G."/>
            <person name="Teshima H."/>
            <person name="Detter J.C."/>
            <person name="Han C."/>
            <person name="Tapia R."/>
            <person name="Land M."/>
            <person name="Hauser L."/>
            <person name="Kyrpides N."/>
            <person name="Ivanova N."/>
            <person name="Pagani I."/>
            <person name="Anderson I."/>
            <person name="Woyke T."/>
        </authorList>
    </citation>
    <scope>NUCLEOTIDE SEQUENCE [LARGE SCALE GENOMIC DNA]</scope>
    <source>
        <strain evidence="4">DSM 18247 / JCM 13945 / KWC4</strain>
    </source>
</reference>
<dbReference type="eggNOG" id="COG5421">
    <property type="taxonomic scope" value="Bacteria"/>
</dbReference>
<feature type="coiled-coil region" evidence="1">
    <location>
        <begin position="360"/>
        <end position="387"/>
    </location>
</feature>
<evidence type="ECO:0000256" key="1">
    <source>
        <dbReference type="SAM" id="Coils"/>
    </source>
</evidence>
<gene>
    <name evidence="3" type="ordered locus">Theco_1145</name>
</gene>
<dbReference type="HOGENOM" id="CLU_022426_5_1_9"/>
<dbReference type="SUPFAM" id="SSF53098">
    <property type="entry name" value="Ribonuclease H-like"/>
    <property type="match status" value="1"/>
</dbReference>
<proteinExistence type="predicted"/>